<sequence length="163" mass="17752">MVNFGKIILGARALQALLSVVVLGLMAYVASWWSSHWRAMSPVEVNFMVFSPVWSLLALAALVVVPMKFSSLAASSPGKFGLLALEILTMLYWFGGFIALALFLRDRICFGAVCDVAKAGTALSAVNWLVWMGSVVLSAVMVFKRETIAPMLKEPKVEMHQGV</sequence>
<dbReference type="GeneID" id="28761289"/>
<dbReference type="AlphaFoldDB" id="A0A177CUB6"/>
<feature type="domain" description="MARVEL" evidence="6">
    <location>
        <begin position="10"/>
        <end position="137"/>
    </location>
</feature>
<accession>A0A177CUB6</accession>
<dbReference type="EMBL" id="KV441549">
    <property type="protein sequence ID" value="OAG10836.1"/>
    <property type="molecule type" value="Genomic_DNA"/>
</dbReference>
<name>A0A177CUB6_9PLEO</name>
<organism evidence="7 8">
    <name type="scientific">Paraphaeosphaeria sporulosa</name>
    <dbReference type="NCBI Taxonomy" id="1460663"/>
    <lineage>
        <taxon>Eukaryota</taxon>
        <taxon>Fungi</taxon>
        <taxon>Dikarya</taxon>
        <taxon>Ascomycota</taxon>
        <taxon>Pezizomycotina</taxon>
        <taxon>Dothideomycetes</taxon>
        <taxon>Pleosporomycetidae</taxon>
        <taxon>Pleosporales</taxon>
        <taxon>Massarineae</taxon>
        <taxon>Didymosphaeriaceae</taxon>
        <taxon>Paraphaeosphaeria</taxon>
    </lineage>
</organism>
<comment type="subcellular location">
    <subcellularLocation>
        <location evidence="1">Membrane</location>
        <topology evidence="1">Multi-pass membrane protein</topology>
    </subcellularLocation>
</comment>
<evidence type="ECO:0000256" key="4">
    <source>
        <dbReference type="ARBA" id="ARBA00023136"/>
    </source>
</evidence>
<protein>
    <recommendedName>
        <fullName evidence="6">MARVEL domain-containing protein</fullName>
    </recommendedName>
</protein>
<keyword evidence="3 5" id="KW-1133">Transmembrane helix</keyword>
<feature type="transmembrane region" description="Helical" evidence="5">
    <location>
        <begin position="45"/>
        <end position="69"/>
    </location>
</feature>
<proteinExistence type="predicted"/>
<dbReference type="Proteomes" id="UP000077069">
    <property type="component" value="Unassembled WGS sequence"/>
</dbReference>
<keyword evidence="8" id="KW-1185">Reference proteome</keyword>
<reference evidence="7 8" key="1">
    <citation type="submission" date="2016-05" db="EMBL/GenBank/DDBJ databases">
        <title>Comparative analysis of secretome profiles of manganese(II)-oxidizing ascomycete fungi.</title>
        <authorList>
            <consortium name="DOE Joint Genome Institute"/>
            <person name="Zeiner C.A."/>
            <person name="Purvine S.O."/>
            <person name="Zink E.M."/>
            <person name="Wu S."/>
            <person name="Pasa-Tolic L."/>
            <person name="Chaput D.L."/>
            <person name="Haridas S."/>
            <person name="Grigoriev I.V."/>
            <person name="Santelli C.M."/>
            <person name="Hansel C.M."/>
        </authorList>
    </citation>
    <scope>NUCLEOTIDE SEQUENCE [LARGE SCALE GENOMIC DNA]</scope>
    <source>
        <strain evidence="7 8">AP3s5-JAC2a</strain>
    </source>
</reference>
<dbReference type="PANTHER" id="PTHR37451:SF1">
    <property type="entry name" value="MARVEL DOMAIN-CONTAINING PROTEIN"/>
    <property type="match status" value="1"/>
</dbReference>
<feature type="transmembrane region" description="Helical" evidence="5">
    <location>
        <begin position="81"/>
        <end position="105"/>
    </location>
</feature>
<dbReference type="InParanoid" id="A0A177CUB6"/>
<evidence type="ECO:0000256" key="2">
    <source>
        <dbReference type="ARBA" id="ARBA00022692"/>
    </source>
</evidence>
<evidence type="ECO:0000313" key="8">
    <source>
        <dbReference type="Proteomes" id="UP000077069"/>
    </source>
</evidence>
<gene>
    <name evidence="7" type="ORF">CC84DRAFT_1161677</name>
</gene>
<evidence type="ECO:0000256" key="3">
    <source>
        <dbReference type="ARBA" id="ARBA00022989"/>
    </source>
</evidence>
<dbReference type="PANTHER" id="PTHR37451">
    <property type="entry name" value="MARVEL DOMAIN"/>
    <property type="match status" value="1"/>
</dbReference>
<dbReference type="InterPro" id="IPR008253">
    <property type="entry name" value="Marvel"/>
</dbReference>
<dbReference type="GO" id="GO:0016020">
    <property type="term" value="C:membrane"/>
    <property type="evidence" value="ECO:0007669"/>
    <property type="project" value="UniProtKB-SubCell"/>
</dbReference>
<evidence type="ECO:0000256" key="1">
    <source>
        <dbReference type="ARBA" id="ARBA00004141"/>
    </source>
</evidence>
<evidence type="ECO:0000256" key="5">
    <source>
        <dbReference type="SAM" id="Phobius"/>
    </source>
</evidence>
<dbReference type="OrthoDB" id="2117453at2759"/>
<dbReference type="Pfam" id="PF01284">
    <property type="entry name" value="MARVEL"/>
    <property type="match status" value="1"/>
</dbReference>
<dbReference type="STRING" id="1460663.A0A177CUB6"/>
<feature type="transmembrane region" description="Helical" evidence="5">
    <location>
        <begin position="12"/>
        <end position="33"/>
    </location>
</feature>
<feature type="transmembrane region" description="Helical" evidence="5">
    <location>
        <begin position="125"/>
        <end position="143"/>
    </location>
</feature>
<dbReference type="RefSeq" id="XP_018041201.1">
    <property type="nucleotide sequence ID" value="XM_018177803.1"/>
</dbReference>
<evidence type="ECO:0000259" key="6">
    <source>
        <dbReference type="Pfam" id="PF01284"/>
    </source>
</evidence>
<evidence type="ECO:0000313" key="7">
    <source>
        <dbReference type="EMBL" id="OAG10836.1"/>
    </source>
</evidence>
<keyword evidence="4 5" id="KW-0472">Membrane</keyword>
<keyword evidence="2 5" id="KW-0812">Transmembrane</keyword>